<name>A0A5E7IF30_PSEFL</name>
<protein>
    <submittedName>
        <fullName evidence="1">Uncharacterized protein</fullName>
    </submittedName>
</protein>
<dbReference type="Proteomes" id="UP000327111">
    <property type="component" value="Unassembled WGS sequence"/>
</dbReference>
<organism evidence="1 2">
    <name type="scientific">Pseudomonas fluorescens</name>
    <dbReference type="NCBI Taxonomy" id="294"/>
    <lineage>
        <taxon>Bacteria</taxon>
        <taxon>Pseudomonadati</taxon>
        <taxon>Pseudomonadota</taxon>
        <taxon>Gammaproteobacteria</taxon>
        <taxon>Pseudomonadales</taxon>
        <taxon>Pseudomonadaceae</taxon>
        <taxon>Pseudomonas</taxon>
    </lineage>
</organism>
<proteinExistence type="predicted"/>
<reference evidence="1 2" key="1">
    <citation type="submission" date="2019-09" db="EMBL/GenBank/DDBJ databases">
        <authorList>
            <person name="Chandra G."/>
            <person name="Truman W A."/>
        </authorList>
    </citation>
    <scope>NUCLEOTIDE SEQUENCE [LARGE SCALE GENOMIC DNA]</scope>
    <source>
        <strain evidence="1">PS854</strain>
    </source>
</reference>
<evidence type="ECO:0000313" key="2">
    <source>
        <dbReference type="Proteomes" id="UP000327111"/>
    </source>
</evidence>
<sequence>MRIRGDVFWQWADPALHHRTHDETLDDGTFIDVQVRLSPTGNMQMFIGVYAASGMALHEEVLDSRPGESMTRALAWGVGCARRRAIGLKPTERHVA</sequence>
<dbReference type="AlphaFoldDB" id="A0A5E7IF30"/>
<evidence type="ECO:0000313" key="1">
    <source>
        <dbReference type="EMBL" id="VVO75108.1"/>
    </source>
</evidence>
<dbReference type="EMBL" id="CABVIF010000002">
    <property type="protein sequence ID" value="VVO75108.1"/>
    <property type="molecule type" value="Genomic_DNA"/>
</dbReference>
<accession>A0A5E7IF30</accession>
<gene>
    <name evidence="1" type="ORF">PS854_01503</name>
</gene>
<dbReference type="RefSeq" id="WP_150732943.1">
    <property type="nucleotide sequence ID" value="NZ_CABVIF010000002.1"/>
</dbReference>